<dbReference type="CDD" id="cd16922">
    <property type="entry name" value="HATPase_EvgS-ArcB-TorS-like"/>
    <property type="match status" value="1"/>
</dbReference>
<dbReference type="Pfam" id="PF00072">
    <property type="entry name" value="Response_reg"/>
    <property type="match status" value="1"/>
</dbReference>
<dbReference type="SMART" id="SM00448">
    <property type="entry name" value="REC"/>
    <property type="match status" value="1"/>
</dbReference>
<evidence type="ECO:0000256" key="2">
    <source>
        <dbReference type="ARBA" id="ARBA00012438"/>
    </source>
</evidence>
<dbReference type="Pfam" id="PF02518">
    <property type="entry name" value="HATPase_c"/>
    <property type="match status" value="1"/>
</dbReference>
<keyword evidence="10" id="KW-1185">Reference proteome</keyword>
<dbReference type="EC" id="2.7.13.3" evidence="2"/>
<evidence type="ECO:0000313" key="10">
    <source>
        <dbReference type="Proteomes" id="UP000053937"/>
    </source>
</evidence>
<dbReference type="SMART" id="SM00388">
    <property type="entry name" value="HisKA"/>
    <property type="match status" value="1"/>
</dbReference>
<keyword evidence="4" id="KW-0902">Two-component regulatory system</keyword>
<dbReference type="SMART" id="SM00387">
    <property type="entry name" value="HATPase_c"/>
    <property type="match status" value="1"/>
</dbReference>
<evidence type="ECO:0000256" key="6">
    <source>
        <dbReference type="SAM" id="MobiDB-lite"/>
    </source>
</evidence>
<dbReference type="Pfam" id="PF00512">
    <property type="entry name" value="HisKA"/>
    <property type="match status" value="1"/>
</dbReference>
<dbReference type="SUPFAM" id="SSF52172">
    <property type="entry name" value="CheY-like"/>
    <property type="match status" value="1"/>
</dbReference>
<reference evidence="9 10" key="1">
    <citation type="submission" date="2015-10" db="EMBL/GenBank/DDBJ databases">
        <title>Draft Genome Sequence of Chlorobium limicola strain Frasassi Growing under Artificial Lighting in the Frasassi Cave System.</title>
        <authorList>
            <person name="Mansor M."/>
            <person name="Macalady J."/>
        </authorList>
    </citation>
    <scope>NUCLEOTIDE SEQUENCE [LARGE SCALE GENOMIC DNA]</scope>
    <source>
        <strain evidence="9 10">Frasassi</strain>
    </source>
</reference>
<dbReference type="PROSITE" id="PS50110">
    <property type="entry name" value="RESPONSE_REGULATORY"/>
    <property type="match status" value="1"/>
</dbReference>
<dbReference type="InterPro" id="IPR003661">
    <property type="entry name" value="HisK_dim/P_dom"/>
</dbReference>
<dbReference type="InterPro" id="IPR003594">
    <property type="entry name" value="HATPase_dom"/>
</dbReference>
<dbReference type="RefSeq" id="WP_059139117.1">
    <property type="nucleotide sequence ID" value="NZ_LMBR01000154.1"/>
</dbReference>
<dbReference type="EMBL" id="LMBR01000154">
    <property type="protein sequence ID" value="KUL26575.1"/>
    <property type="molecule type" value="Genomic_DNA"/>
</dbReference>
<dbReference type="InterPro" id="IPR001789">
    <property type="entry name" value="Sig_transdc_resp-reg_receiver"/>
</dbReference>
<dbReference type="GO" id="GO:0000155">
    <property type="term" value="F:phosphorelay sensor kinase activity"/>
    <property type="evidence" value="ECO:0007669"/>
    <property type="project" value="InterPro"/>
</dbReference>
<dbReference type="Gene3D" id="3.30.565.10">
    <property type="entry name" value="Histidine kinase-like ATPase, C-terminal domain"/>
    <property type="match status" value="1"/>
</dbReference>
<dbReference type="InterPro" id="IPR036097">
    <property type="entry name" value="HisK_dim/P_sf"/>
</dbReference>
<evidence type="ECO:0000256" key="4">
    <source>
        <dbReference type="ARBA" id="ARBA00023012"/>
    </source>
</evidence>
<gene>
    <name evidence="9" type="ORF">ASB62_06370</name>
</gene>
<protein>
    <recommendedName>
        <fullName evidence="2">histidine kinase</fullName>
        <ecNumber evidence="2">2.7.13.3</ecNumber>
    </recommendedName>
</protein>
<dbReference type="PROSITE" id="PS50109">
    <property type="entry name" value="HIS_KIN"/>
    <property type="match status" value="1"/>
</dbReference>
<dbReference type="FunFam" id="3.30.565.10:FF:000010">
    <property type="entry name" value="Sensor histidine kinase RcsC"/>
    <property type="match status" value="1"/>
</dbReference>
<evidence type="ECO:0000313" key="9">
    <source>
        <dbReference type="EMBL" id="KUL26575.1"/>
    </source>
</evidence>
<dbReference type="PRINTS" id="PR00344">
    <property type="entry name" value="BCTRLSENSOR"/>
</dbReference>
<evidence type="ECO:0000256" key="3">
    <source>
        <dbReference type="ARBA" id="ARBA00022553"/>
    </source>
</evidence>
<name>A0A124G8P4_CHLLI</name>
<dbReference type="SUPFAM" id="SSF47384">
    <property type="entry name" value="Homodimeric domain of signal transducing histidine kinase"/>
    <property type="match status" value="1"/>
</dbReference>
<evidence type="ECO:0000256" key="5">
    <source>
        <dbReference type="PROSITE-ProRule" id="PRU00169"/>
    </source>
</evidence>
<dbReference type="InterPro" id="IPR005467">
    <property type="entry name" value="His_kinase_dom"/>
</dbReference>
<proteinExistence type="predicted"/>
<comment type="catalytic activity">
    <reaction evidence="1">
        <text>ATP + protein L-histidine = ADP + protein N-phospho-L-histidine.</text>
        <dbReference type="EC" id="2.7.13.3"/>
    </reaction>
</comment>
<dbReference type="CDD" id="cd17546">
    <property type="entry name" value="REC_hyHK_CKI1_RcsC-like"/>
    <property type="match status" value="1"/>
</dbReference>
<dbReference type="Gene3D" id="3.40.50.2300">
    <property type="match status" value="1"/>
</dbReference>
<dbReference type="Gene3D" id="1.10.287.130">
    <property type="match status" value="1"/>
</dbReference>
<evidence type="ECO:0000259" key="7">
    <source>
        <dbReference type="PROSITE" id="PS50109"/>
    </source>
</evidence>
<dbReference type="Proteomes" id="UP000053937">
    <property type="component" value="Unassembled WGS sequence"/>
</dbReference>
<feature type="modified residue" description="4-aspartylphosphate" evidence="5">
    <location>
        <position position="346"/>
    </location>
</feature>
<dbReference type="OrthoDB" id="593752at2"/>
<dbReference type="PANTHER" id="PTHR45339:SF1">
    <property type="entry name" value="HYBRID SIGNAL TRANSDUCTION HISTIDINE KINASE J"/>
    <property type="match status" value="1"/>
</dbReference>
<organism evidence="9 10">
    <name type="scientific">Chlorobium limicola</name>
    <dbReference type="NCBI Taxonomy" id="1092"/>
    <lineage>
        <taxon>Bacteria</taxon>
        <taxon>Pseudomonadati</taxon>
        <taxon>Chlorobiota</taxon>
        <taxon>Chlorobiia</taxon>
        <taxon>Chlorobiales</taxon>
        <taxon>Chlorobiaceae</taxon>
        <taxon>Chlorobium/Pelodictyon group</taxon>
        <taxon>Chlorobium</taxon>
    </lineage>
</organism>
<dbReference type="PANTHER" id="PTHR45339">
    <property type="entry name" value="HYBRID SIGNAL TRANSDUCTION HISTIDINE KINASE J"/>
    <property type="match status" value="1"/>
</dbReference>
<feature type="domain" description="Histidine kinase" evidence="7">
    <location>
        <begin position="36"/>
        <end position="257"/>
    </location>
</feature>
<accession>A0A124G8P4</accession>
<dbReference type="AlphaFoldDB" id="A0A124G8P4"/>
<evidence type="ECO:0000256" key="1">
    <source>
        <dbReference type="ARBA" id="ARBA00000085"/>
    </source>
</evidence>
<feature type="domain" description="Response regulatory" evidence="8">
    <location>
        <begin position="297"/>
        <end position="413"/>
    </location>
</feature>
<sequence length="419" mass="46457">MELQEIHKSGRATSGKRKKTTGSKKLGGLKSEFLNNVSHEIRTPLNGIIGMTHCLLDTRLDEKQRDYAAIIKSSTASLLKLTDTILTFSNAISGALKPEREYFILSELLAGIAEPLFNAAEIKGIAFSWNIEQNVPDHLLGDKQKLAQVLLCLLENAIKFTSRGDIKLDVRREKPDSKKLLLRFTVSDTGTGIPDAKQEYIFDAFSQADTSPTRRYDGLGLGLALSRELVRLMEGNIGVESSENRGSTFWFTAIFATESPKTSPESVTCAPTTIPVHETPVGIRTSGNPRTPGELPNILLVEDNPVNQQIALLMLKKYGLHANLAGNGKEALKAVEHQPYDLVFMDIQMPVMDGIEATRLIRKKTSENSIPIIALTAHTMQEDRAKCYEAGMNGFLTKPLHYEELELVLKKWLPEFQVL</sequence>
<evidence type="ECO:0000259" key="8">
    <source>
        <dbReference type="PROSITE" id="PS50110"/>
    </source>
</evidence>
<comment type="caution">
    <text evidence="9">The sequence shown here is derived from an EMBL/GenBank/DDBJ whole genome shotgun (WGS) entry which is preliminary data.</text>
</comment>
<dbReference type="InterPro" id="IPR036890">
    <property type="entry name" value="HATPase_C_sf"/>
</dbReference>
<dbReference type="InterPro" id="IPR004358">
    <property type="entry name" value="Sig_transdc_His_kin-like_C"/>
</dbReference>
<keyword evidence="3 5" id="KW-0597">Phosphoprotein</keyword>
<dbReference type="SUPFAM" id="SSF55874">
    <property type="entry name" value="ATPase domain of HSP90 chaperone/DNA topoisomerase II/histidine kinase"/>
    <property type="match status" value="1"/>
</dbReference>
<dbReference type="CDD" id="cd00082">
    <property type="entry name" value="HisKA"/>
    <property type="match status" value="1"/>
</dbReference>
<feature type="region of interest" description="Disordered" evidence="6">
    <location>
        <begin position="1"/>
        <end position="26"/>
    </location>
</feature>
<dbReference type="InterPro" id="IPR011006">
    <property type="entry name" value="CheY-like_superfamily"/>
</dbReference>